<dbReference type="OrthoDB" id="5476253at2"/>
<evidence type="ECO:0000313" key="2">
    <source>
        <dbReference type="EMBL" id="TKD10259.1"/>
    </source>
</evidence>
<gene>
    <name evidence="2" type="ORF">E8A74_09655</name>
</gene>
<evidence type="ECO:0008006" key="4">
    <source>
        <dbReference type="Google" id="ProtNLM"/>
    </source>
</evidence>
<dbReference type="RefSeq" id="WP_136928659.1">
    <property type="nucleotide sequence ID" value="NZ_SSMQ01000007.1"/>
</dbReference>
<sequence length="489" mass="53782">MNPKRWSSRVILGVSLLVTGAAWAETAPAPAPDAGGAAAPDPAAEAEAFLKTWEESGKPLCEKNEPGCAAAGQALVKAAAAFEAAHKRDKAIVVRKMILDPKNRLDYTEYGKNAAFLLAANLESIGEYAEAASYYESAARKFPNMAQAPAALMDAVALRAGLKDQKAAVEDVELFVKNYGAKQPETSAQLAVAVADFLVREEKWADARAWLGKWKAAVDKAGSLQERIHAHTLLGRSLEKLDDKKGAAKEYEIVRAAWKDPEASVKQLAAGGGSELEQTRRLGRSLTDVGEALFFFAEQKRAEVDAIRYPEYKGPASRDEVMKHINTKVVDWVKKKRPAIEEVEKAYAQVLALEPVPPPRWVVASASRVGQLWGKFVAEFRAAPIPKEWRGNGPVLGTTITYEELRRAYYEKLDEASEPQKLQAKKSFEVCVNYSAKYQYFDPYTRSCSVWLAKNYGKEYVLVEELLPRHAGANFVLQPSPVAKADPSR</sequence>
<dbReference type="Proteomes" id="UP000309215">
    <property type="component" value="Unassembled WGS sequence"/>
</dbReference>
<reference evidence="2 3" key="1">
    <citation type="submission" date="2019-04" db="EMBL/GenBank/DDBJ databases">
        <authorList>
            <person name="Li Y."/>
            <person name="Wang J."/>
        </authorList>
    </citation>
    <scope>NUCLEOTIDE SEQUENCE [LARGE SCALE GENOMIC DNA]</scope>
    <source>
        <strain evidence="2 3">DSM 14668</strain>
    </source>
</reference>
<protein>
    <recommendedName>
        <fullName evidence="4">Tetratricopeptide repeat protein</fullName>
    </recommendedName>
</protein>
<dbReference type="Gene3D" id="1.25.40.10">
    <property type="entry name" value="Tetratricopeptide repeat domain"/>
    <property type="match status" value="1"/>
</dbReference>
<proteinExistence type="predicted"/>
<organism evidence="2 3">
    <name type="scientific">Polyangium fumosum</name>
    <dbReference type="NCBI Taxonomy" id="889272"/>
    <lineage>
        <taxon>Bacteria</taxon>
        <taxon>Pseudomonadati</taxon>
        <taxon>Myxococcota</taxon>
        <taxon>Polyangia</taxon>
        <taxon>Polyangiales</taxon>
        <taxon>Polyangiaceae</taxon>
        <taxon>Polyangium</taxon>
    </lineage>
</organism>
<comment type="caution">
    <text evidence="2">The sequence shown here is derived from an EMBL/GenBank/DDBJ whole genome shotgun (WGS) entry which is preliminary data.</text>
</comment>
<feature type="signal peptide" evidence="1">
    <location>
        <begin position="1"/>
        <end position="24"/>
    </location>
</feature>
<evidence type="ECO:0000256" key="1">
    <source>
        <dbReference type="SAM" id="SignalP"/>
    </source>
</evidence>
<dbReference type="InterPro" id="IPR011990">
    <property type="entry name" value="TPR-like_helical_dom_sf"/>
</dbReference>
<name>A0A4U1JIC2_9BACT</name>
<accession>A0A4U1JIC2</accession>
<evidence type="ECO:0000313" key="3">
    <source>
        <dbReference type="Proteomes" id="UP000309215"/>
    </source>
</evidence>
<dbReference type="EMBL" id="SSMQ01000007">
    <property type="protein sequence ID" value="TKD10259.1"/>
    <property type="molecule type" value="Genomic_DNA"/>
</dbReference>
<dbReference type="SUPFAM" id="SSF48452">
    <property type="entry name" value="TPR-like"/>
    <property type="match status" value="1"/>
</dbReference>
<keyword evidence="3" id="KW-1185">Reference proteome</keyword>
<dbReference type="AlphaFoldDB" id="A0A4U1JIC2"/>
<keyword evidence="1" id="KW-0732">Signal</keyword>
<feature type="chain" id="PRO_5021027907" description="Tetratricopeptide repeat protein" evidence="1">
    <location>
        <begin position="25"/>
        <end position="489"/>
    </location>
</feature>